<evidence type="ECO:0000313" key="2">
    <source>
        <dbReference type="EMBL" id="KAF7812488.1"/>
    </source>
</evidence>
<dbReference type="EMBL" id="JAAIUW010000010">
    <property type="protein sequence ID" value="KAF7812488.1"/>
    <property type="molecule type" value="Genomic_DNA"/>
</dbReference>
<dbReference type="InterPro" id="IPR025476">
    <property type="entry name" value="Helitron_helicase-like"/>
</dbReference>
<sequence>MSLRAHNYNPLAEALFRGDSTSSSISKRIVLPSSFVCGERYSREDFQDAMTICTATKFPDLFITFTCNSKWPELCRLFDPSKCTSKDSTASQIDIVISAEIHNPETHPQLYEVVKAFMIHGSCGSARKSSHCMLGYAKYCRRDSRIKVVKNGIDLCNCFDVPYNPTLLLRYQAHINVEFSNQSCSIKYLFKNVCKGHDKMVAALCNARSSSDN</sequence>
<keyword evidence="3" id="KW-1185">Reference proteome</keyword>
<feature type="domain" description="Helitron helicase-like" evidence="1">
    <location>
        <begin position="3"/>
        <end position="87"/>
    </location>
</feature>
<comment type="caution">
    <text evidence="2">The sequence shown here is derived from an EMBL/GenBank/DDBJ whole genome shotgun (WGS) entry which is preliminary data.</text>
</comment>
<dbReference type="AlphaFoldDB" id="A0A834SZ75"/>
<protein>
    <recommendedName>
        <fullName evidence="1">Helitron helicase-like domain-containing protein</fullName>
    </recommendedName>
</protein>
<proteinExistence type="predicted"/>
<dbReference type="OrthoDB" id="1680778at2759"/>
<dbReference type="PANTHER" id="PTHR10492">
    <property type="match status" value="1"/>
</dbReference>
<organism evidence="2 3">
    <name type="scientific">Senna tora</name>
    <dbReference type="NCBI Taxonomy" id="362788"/>
    <lineage>
        <taxon>Eukaryota</taxon>
        <taxon>Viridiplantae</taxon>
        <taxon>Streptophyta</taxon>
        <taxon>Embryophyta</taxon>
        <taxon>Tracheophyta</taxon>
        <taxon>Spermatophyta</taxon>
        <taxon>Magnoliopsida</taxon>
        <taxon>eudicotyledons</taxon>
        <taxon>Gunneridae</taxon>
        <taxon>Pentapetalae</taxon>
        <taxon>rosids</taxon>
        <taxon>fabids</taxon>
        <taxon>Fabales</taxon>
        <taxon>Fabaceae</taxon>
        <taxon>Caesalpinioideae</taxon>
        <taxon>Cassia clade</taxon>
        <taxon>Senna</taxon>
    </lineage>
</organism>
<evidence type="ECO:0000259" key="1">
    <source>
        <dbReference type="Pfam" id="PF14214"/>
    </source>
</evidence>
<dbReference type="Pfam" id="PF14214">
    <property type="entry name" value="Helitron_like_N"/>
    <property type="match status" value="1"/>
</dbReference>
<evidence type="ECO:0000313" key="3">
    <source>
        <dbReference type="Proteomes" id="UP000634136"/>
    </source>
</evidence>
<dbReference type="Proteomes" id="UP000634136">
    <property type="component" value="Unassembled WGS sequence"/>
</dbReference>
<dbReference type="PANTHER" id="PTHR10492:SF101">
    <property type="entry name" value="ATP-DEPENDENT DNA HELICASE"/>
    <property type="match status" value="1"/>
</dbReference>
<name>A0A834SZ75_9FABA</name>
<gene>
    <name evidence="2" type="ORF">G2W53_033464</name>
</gene>
<reference evidence="2" key="1">
    <citation type="submission" date="2020-09" db="EMBL/GenBank/DDBJ databases">
        <title>Genome-Enabled Discovery of Anthraquinone Biosynthesis in Senna tora.</title>
        <authorList>
            <person name="Kang S.-H."/>
            <person name="Pandey R.P."/>
            <person name="Lee C.-M."/>
            <person name="Sim J.-S."/>
            <person name="Jeong J.-T."/>
            <person name="Choi B.-S."/>
            <person name="Jung M."/>
            <person name="Ginzburg D."/>
            <person name="Zhao K."/>
            <person name="Won S.Y."/>
            <person name="Oh T.-J."/>
            <person name="Yu Y."/>
            <person name="Kim N.-H."/>
            <person name="Lee O.R."/>
            <person name="Lee T.-H."/>
            <person name="Bashyal P."/>
            <person name="Kim T.-S."/>
            <person name="Lee W.-H."/>
            <person name="Kawkins C."/>
            <person name="Kim C.-K."/>
            <person name="Kim J.S."/>
            <person name="Ahn B.O."/>
            <person name="Rhee S.Y."/>
            <person name="Sohng J.K."/>
        </authorList>
    </citation>
    <scope>NUCLEOTIDE SEQUENCE</scope>
    <source>
        <tissue evidence="2">Leaf</tissue>
    </source>
</reference>
<accession>A0A834SZ75</accession>